<keyword evidence="2" id="KW-0479">Metal-binding</keyword>
<organism evidence="6 7">
    <name type="scientific">Rehmannia glutinosa</name>
    <name type="common">Chinese foxglove</name>
    <dbReference type="NCBI Taxonomy" id="99300"/>
    <lineage>
        <taxon>Eukaryota</taxon>
        <taxon>Viridiplantae</taxon>
        <taxon>Streptophyta</taxon>
        <taxon>Embryophyta</taxon>
        <taxon>Tracheophyta</taxon>
        <taxon>Spermatophyta</taxon>
        <taxon>Magnoliopsida</taxon>
        <taxon>eudicotyledons</taxon>
        <taxon>Gunneridae</taxon>
        <taxon>Pentapetalae</taxon>
        <taxon>asterids</taxon>
        <taxon>lamiids</taxon>
        <taxon>Lamiales</taxon>
        <taxon>Orobanchaceae</taxon>
        <taxon>Rehmannieae</taxon>
        <taxon>Rehmannia</taxon>
    </lineage>
</organism>
<evidence type="ECO:0008006" key="8">
    <source>
        <dbReference type="Google" id="ProtNLM"/>
    </source>
</evidence>
<dbReference type="PANTHER" id="PTHR24286">
    <property type="entry name" value="CYTOCHROME P450 26"/>
    <property type="match status" value="1"/>
</dbReference>
<keyword evidence="7" id="KW-1185">Reference proteome</keyword>
<reference evidence="6 7" key="1">
    <citation type="journal article" date="2021" name="Comput. Struct. Biotechnol. J.">
        <title>De novo genome assembly of the potent medicinal plant Rehmannia glutinosa using nanopore technology.</title>
        <authorList>
            <person name="Ma L."/>
            <person name="Dong C."/>
            <person name="Song C."/>
            <person name="Wang X."/>
            <person name="Zheng X."/>
            <person name="Niu Y."/>
            <person name="Chen S."/>
            <person name="Feng W."/>
        </authorList>
    </citation>
    <scope>NUCLEOTIDE SEQUENCE [LARGE SCALE GENOMIC DNA]</scope>
    <source>
        <strain evidence="6">DH-2019</strain>
    </source>
</reference>
<dbReference type="CDD" id="cd11043">
    <property type="entry name" value="CYP90-like"/>
    <property type="match status" value="1"/>
</dbReference>
<keyword evidence="5" id="KW-0812">Transmembrane</keyword>
<feature type="transmembrane region" description="Helical" evidence="5">
    <location>
        <begin position="6"/>
        <end position="23"/>
    </location>
</feature>
<dbReference type="InterPro" id="IPR001128">
    <property type="entry name" value="Cyt_P450"/>
</dbReference>
<keyword evidence="5" id="KW-0472">Membrane</keyword>
<evidence type="ECO:0000256" key="1">
    <source>
        <dbReference type="ARBA" id="ARBA00004167"/>
    </source>
</evidence>
<sequence length="473" mass="54018">MLSIGVYIVSLIIIFVTGWIYKWRNPKCDGLLPPGSSGIPLIGESLQLFIPSYSHDVHPFIKKRLQRHGPLFRTNVAGRNVVVSADQEFNRFILQQEDKLVVRWYLDSFADLFKQGEVTPDNLTSHKYMRSLVLSHFGLESLRKHLLSQFENIVRKTIHSWSLQQDAIDVEYASIAMYGEFGAKQLCSFDSEKSKGLIHNFVNGTKVAMSLPLNIPGTTYHKCLKGKEKVSKMLMDTVNARLASPQNVEDDLLSKMIKDMNTVNFVTKEYIVHLLYSFMFSTFQTIPTVAALALNFVSKNPAVVRELTAEHDEILRKRQNLDSSVTWEEYKSMTFTLQVINETMRLGNNVPGFLRKAIKDIKVNGYTIPAGWGIMTCHSVMHLDPNIYEDPLTFNPWRWKDVEPEFISKNFKPFGGGINHCSGADFSRVSMAIFLHVLVTKYRWSIVKGGDIIQDPTMRLKNGLHINVHKRQD</sequence>
<comment type="subcellular location">
    <subcellularLocation>
        <location evidence="1">Membrane</location>
        <topology evidence="1">Single-pass membrane protein</topology>
    </subcellularLocation>
</comment>
<dbReference type="InterPro" id="IPR036396">
    <property type="entry name" value="Cyt_P450_sf"/>
</dbReference>
<dbReference type="PRINTS" id="PR00463">
    <property type="entry name" value="EP450I"/>
</dbReference>
<dbReference type="SUPFAM" id="SSF48264">
    <property type="entry name" value="Cytochrome P450"/>
    <property type="match status" value="1"/>
</dbReference>
<dbReference type="Pfam" id="PF00067">
    <property type="entry name" value="p450"/>
    <property type="match status" value="1"/>
</dbReference>
<dbReference type="PANTHER" id="PTHR24286:SF305">
    <property type="entry name" value="CYTOCHROME P450 708A2"/>
    <property type="match status" value="1"/>
</dbReference>
<name>A0ABR0VNM6_REHGL</name>
<evidence type="ECO:0000313" key="7">
    <source>
        <dbReference type="Proteomes" id="UP001318860"/>
    </source>
</evidence>
<accession>A0ABR0VNM6</accession>
<protein>
    <recommendedName>
        <fullName evidence="8">Cytochrome P450</fullName>
    </recommendedName>
</protein>
<keyword evidence="4" id="KW-0408">Iron</keyword>
<gene>
    <name evidence="6" type="ORF">DH2020_029415</name>
</gene>
<dbReference type="Proteomes" id="UP001318860">
    <property type="component" value="Unassembled WGS sequence"/>
</dbReference>
<comment type="caution">
    <text evidence="6">The sequence shown here is derived from an EMBL/GenBank/DDBJ whole genome shotgun (WGS) entry which is preliminary data.</text>
</comment>
<proteinExistence type="predicted"/>
<dbReference type="InterPro" id="IPR002401">
    <property type="entry name" value="Cyt_P450_E_grp-I"/>
</dbReference>
<evidence type="ECO:0000256" key="5">
    <source>
        <dbReference type="SAM" id="Phobius"/>
    </source>
</evidence>
<dbReference type="Gene3D" id="1.10.630.10">
    <property type="entry name" value="Cytochrome P450"/>
    <property type="match status" value="1"/>
</dbReference>
<keyword evidence="3" id="KW-0560">Oxidoreductase</keyword>
<evidence type="ECO:0000256" key="2">
    <source>
        <dbReference type="ARBA" id="ARBA00022723"/>
    </source>
</evidence>
<evidence type="ECO:0000256" key="4">
    <source>
        <dbReference type="ARBA" id="ARBA00023004"/>
    </source>
</evidence>
<dbReference type="EMBL" id="JABTTQ020001012">
    <property type="protein sequence ID" value="KAK6136820.1"/>
    <property type="molecule type" value="Genomic_DNA"/>
</dbReference>
<evidence type="ECO:0000256" key="3">
    <source>
        <dbReference type="ARBA" id="ARBA00023002"/>
    </source>
</evidence>
<evidence type="ECO:0000313" key="6">
    <source>
        <dbReference type="EMBL" id="KAK6136820.1"/>
    </source>
</evidence>
<keyword evidence="5" id="KW-1133">Transmembrane helix</keyword>